<accession>A0A1L3LKY8</accession>
<protein>
    <submittedName>
        <fullName evidence="1">Uncharacterized protein</fullName>
    </submittedName>
</protein>
<dbReference type="EMBL" id="CP013107">
    <property type="protein sequence ID" value="APG90716.1"/>
    <property type="molecule type" value="Genomic_DNA"/>
</dbReference>
<reference evidence="1 2" key="1">
    <citation type="submission" date="2015-10" db="EMBL/GenBank/DDBJ databases">
        <title>Genomic differences between typical nodule nitrogen-fixing rhizobial strains and those coming from bean seeds.</title>
        <authorList>
            <person name="Peralta H."/>
            <person name="Aguilar-Vera A."/>
            <person name="Diaz R."/>
            <person name="Mora Y."/>
            <person name="Martinez-Batallar G."/>
            <person name="Salazar E."/>
            <person name="Vargas-Lagunas C."/>
            <person name="Encarnacion S."/>
            <person name="Girard L."/>
            <person name="Mora J."/>
        </authorList>
    </citation>
    <scope>NUCLEOTIDE SEQUENCE [LARGE SCALE GENOMIC DNA]</scope>
    <source>
        <strain evidence="1 2">CFNEI 73</strain>
    </source>
</reference>
<dbReference type="STRING" id="194963.SAMCFNEI73_Ch1410"/>
<dbReference type="Proteomes" id="UP000182306">
    <property type="component" value="Chromosome"/>
</dbReference>
<keyword evidence="2" id="KW-1185">Reference proteome</keyword>
<evidence type="ECO:0000313" key="1">
    <source>
        <dbReference type="EMBL" id="APG90716.1"/>
    </source>
</evidence>
<organism evidence="1 2">
    <name type="scientific">Sinorhizobium americanum</name>
    <dbReference type="NCBI Taxonomy" id="194963"/>
    <lineage>
        <taxon>Bacteria</taxon>
        <taxon>Pseudomonadati</taxon>
        <taxon>Pseudomonadota</taxon>
        <taxon>Alphaproteobacteria</taxon>
        <taxon>Hyphomicrobiales</taxon>
        <taxon>Rhizobiaceae</taxon>
        <taxon>Sinorhizobium/Ensifer group</taxon>
        <taxon>Sinorhizobium</taxon>
    </lineage>
</organism>
<evidence type="ECO:0000313" key="2">
    <source>
        <dbReference type="Proteomes" id="UP000182306"/>
    </source>
</evidence>
<sequence>MLLNLFSYGARSYLFFNQISLVLRPRKWVESPFVKLISLQGTCKAATDSKGSTCPNR</sequence>
<proteinExistence type="predicted"/>
<dbReference type="AlphaFoldDB" id="A0A1L3LKY8"/>
<gene>
    <name evidence="1" type="ORF">SAMCFNEI73_Ch1410</name>
</gene>
<name>A0A1L3LKY8_9HYPH</name>
<dbReference type="KEGG" id="same:SAMCFNEI73_Ch1410"/>